<dbReference type="InterPro" id="IPR003593">
    <property type="entry name" value="AAA+_ATPase"/>
</dbReference>
<dbReference type="Pfam" id="PF02954">
    <property type="entry name" value="HTH_8"/>
    <property type="match status" value="1"/>
</dbReference>
<dbReference type="EMBL" id="CP000544">
    <property type="protein sequence ID" value="ABM61514.1"/>
    <property type="molecule type" value="Genomic_DNA"/>
</dbReference>
<dbReference type="Gene3D" id="1.10.10.60">
    <property type="entry name" value="Homeodomain-like"/>
    <property type="match status" value="1"/>
</dbReference>
<organism evidence="7 8">
    <name type="scientific">Halorhodospira halophila (strain DSM 244 / SL1)</name>
    <name type="common">Ectothiorhodospira halophila (strain DSM 244 / SL1)</name>
    <dbReference type="NCBI Taxonomy" id="349124"/>
    <lineage>
        <taxon>Bacteria</taxon>
        <taxon>Pseudomonadati</taxon>
        <taxon>Pseudomonadota</taxon>
        <taxon>Gammaproteobacteria</taxon>
        <taxon>Chromatiales</taxon>
        <taxon>Ectothiorhodospiraceae</taxon>
        <taxon>Halorhodospira</taxon>
    </lineage>
</organism>
<sequence length="455" mass="49307">MGAPTLVRAVAGLRSALSVHPGKTTPALQPSAAPPGWDLTPVEDWSAIERLLTGEHPPVGLVRVTAENVEACQRFLAGGAGVEWLALCDPPDGHNQDAVEALLASAFYDFHTLPADPERLAVSLGHAAGMAQLRRHTRSRQAELTADTGGILGDSPGIQALRRDLAKVARCPATVLIHGESGSGKELAAQAIHHASPRRDGPFVAVNCGAIPANLVQTELFGHERGAFTGAQQRRCGHLERAQGGTILLDEVGELTLEHQVNLLRVLEDRAVTRVGGTERIPVDVRVIAATHVDLAAAVESGHFREDLYYRLNVLHIELPPLRERGNDIERLAHVFLERFRSAYLSPVRGFTSQALGALRRHSWPGNVRELINRIQRAVAMGQRALLSPGDLGLEARLGTVRQAETLDDARARAERAAILGALARCERNVSRAARELDISRVTLYRIMHRLGLRP</sequence>
<keyword evidence="5" id="KW-0804">Transcription</keyword>
<dbReference type="InterPro" id="IPR025944">
    <property type="entry name" value="Sigma_54_int_dom_CS"/>
</dbReference>
<dbReference type="GO" id="GO:0006355">
    <property type="term" value="P:regulation of DNA-templated transcription"/>
    <property type="evidence" value="ECO:0007669"/>
    <property type="project" value="InterPro"/>
</dbReference>
<dbReference type="InterPro" id="IPR002197">
    <property type="entry name" value="HTH_Fis"/>
</dbReference>
<name>A1WV02_HALHL</name>
<dbReference type="PROSITE" id="PS50045">
    <property type="entry name" value="SIGMA54_INTERACT_4"/>
    <property type="match status" value="1"/>
</dbReference>
<dbReference type="InterPro" id="IPR027417">
    <property type="entry name" value="P-loop_NTPase"/>
</dbReference>
<dbReference type="SMART" id="SM00382">
    <property type="entry name" value="AAA"/>
    <property type="match status" value="1"/>
</dbReference>
<dbReference type="OrthoDB" id="9804019at2"/>
<keyword evidence="2" id="KW-0067">ATP-binding</keyword>
<dbReference type="Pfam" id="PF25601">
    <property type="entry name" value="AAA_lid_14"/>
    <property type="match status" value="1"/>
</dbReference>
<proteinExistence type="predicted"/>
<evidence type="ECO:0000313" key="7">
    <source>
        <dbReference type="EMBL" id="ABM61514.1"/>
    </source>
</evidence>
<dbReference type="GO" id="GO:0043565">
    <property type="term" value="F:sequence-specific DNA binding"/>
    <property type="evidence" value="ECO:0007669"/>
    <property type="project" value="InterPro"/>
</dbReference>
<dbReference type="PANTHER" id="PTHR32071">
    <property type="entry name" value="TRANSCRIPTIONAL REGULATORY PROTEIN"/>
    <property type="match status" value="1"/>
</dbReference>
<protein>
    <submittedName>
        <fullName evidence="7">Sigma54 specific transcriptional regulator, Fis family</fullName>
    </submittedName>
</protein>
<dbReference type="SUPFAM" id="SSF52540">
    <property type="entry name" value="P-loop containing nucleoside triphosphate hydrolases"/>
    <property type="match status" value="1"/>
</dbReference>
<dbReference type="PROSITE" id="PS00676">
    <property type="entry name" value="SIGMA54_INTERACT_2"/>
    <property type="match status" value="1"/>
</dbReference>
<evidence type="ECO:0000256" key="1">
    <source>
        <dbReference type="ARBA" id="ARBA00022741"/>
    </source>
</evidence>
<dbReference type="SUPFAM" id="SSF46689">
    <property type="entry name" value="Homeodomain-like"/>
    <property type="match status" value="1"/>
</dbReference>
<keyword evidence="8" id="KW-1185">Reference proteome</keyword>
<evidence type="ECO:0000313" key="8">
    <source>
        <dbReference type="Proteomes" id="UP000000647"/>
    </source>
</evidence>
<dbReference type="eggNOG" id="COG2204">
    <property type="taxonomic scope" value="Bacteria"/>
</dbReference>
<dbReference type="Proteomes" id="UP000000647">
    <property type="component" value="Chromosome"/>
</dbReference>
<reference evidence="8" key="1">
    <citation type="submission" date="2006-12" db="EMBL/GenBank/DDBJ databases">
        <title>Complete sequence of Halorhodospira halophila SL1.</title>
        <authorList>
            <consortium name="US DOE Joint Genome Institute"/>
            <person name="Copeland A."/>
            <person name="Lucas S."/>
            <person name="Lapidus A."/>
            <person name="Barry K."/>
            <person name="Detter J.C."/>
            <person name="Glavina del Rio T."/>
            <person name="Hammon N."/>
            <person name="Israni S."/>
            <person name="Dalin E."/>
            <person name="Tice H."/>
            <person name="Pitluck S."/>
            <person name="Saunders E."/>
            <person name="Brettin T."/>
            <person name="Bruce D."/>
            <person name="Han C."/>
            <person name="Tapia R."/>
            <person name="Schmutz J."/>
            <person name="Larimer F."/>
            <person name="Land M."/>
            <person name="Hauser L."/>
            <person name="Kyrpides N."/>
            <person name="Mikhailova N."/>
            <person name="Hoff W."/>
            <person name="Richardson P."/>
        </authorList>
    </citation>
    <scope>NUCLEOTIDE SEQUENCE [LARGE SCALE GENOMIC DNA]</scope>
    <source>
        <strain evidence="8">DSM 244 / SL1</strain>
    </source>
</reference>
<gene>
    <name evidence="7" type="ordered locus">Hhal_0732</name>
</gene>
<reference evidence="7 8" key="2">
    <citation type="journal article" date="2013" name="Stand. Genomic Sci.">
        <title>Complete genome sequence of Halorhodospira halophila SL1.</title>
        <authorList>
            <person name="Challacombe J.F."/>
            <person name="Majid S."/>
            <person name="Deole R."/>
            <person name="Brettin T.S."/>
            <person name="Bruce D."/>
            <person name="Delano S.F."/>
            <person name="Detter J.C."/>
            <person name="Gleasner C.D."/>
            <person name="Han C.S."/>
            <person name="Misra M."/>
            <person name="Reitenga K.G."/>
            <person name="Mikhailova N."/>
            <person name="Woyke T."/>
            <person name="Pitluck S."/>
            <person name="Nolan M."/>
            <person name="Land M.L."/>
            <person name="Saunders E."/>
            <person name="Tapia R."/>
            <person name="Lapidus A."/>
            <person name="Ivanova N."/>
            <person name="Hoff W.D."/>
        </authorList>
    </citation>
    <scope>NUCLEOTIDE SEQUENCE [LARGE SCALE GENOMIC DNA]</scope>
    <source>
        <strain evidence="8">DSM 244 / SL1</strain>
    </source>
</reference>
<evidence type="ECO:0000256" key="4">
    <source>
        <dbReference type="ARBA" id="ARBA00023125"/>
    </source>
</evidence>
<dbReference type="InterPro" id="IPR025943">
    <property type="entry name" value="Sigma_54_int_dom_ATP-bd_2"/>
</dbReference>
<keyword evidence="4" id="KW-0238">DNA-binding</keyword>
<dbReference type="KEGG" id="hha:Hhal_0732"/>
<dbReference type="InterPro" id="IPR002078">
    <property type="entry name" value="Sigma_54_int"/>
</dbReference>
<dbReference type="PROSITE" id="PS00688">
    <property type="entry name" value="SIGMA54_INTERACT_3"/>
    <property type="match status" value="1"/>
</dbReference>
<dbReference type="AlphaFoldDB" id="A1WV02"/>
<dbReference type="FunFam" id="3.40.50.300:FF:000006">
    <property type="entry name" value="DNA-binding transcriptional regulator NtrC"/>
    <property type="match status" value="1"/>
</dbReference>
<dbReference type="Gene3D" id="1.10.8.60">
    <property type="match status" value="1"/>
</dbReference>
<evidence type="ECO:0000256" key="3">
    <source>
        <dbReference type="ARBA" id="ARBA00023015"/>
    </source>
</evidence>
<dbReference type="RefSeq" id="WP_011813537.1">
    <property type="nucleotide sequence ID" value="NC_008789.1"/>
</dbReference>
<dbReference type="InterPro" id="IPR045343">
    <property type="entry name" value="VpsR"/>
</dbReference>
<dbReference type="CDD" id="cd00009">
    <property type="entry name" value="AAA"/>
    <property type="match status" value="1"/>
</dbReference>
<evidence type="ECO:0000256" key="2">
    <source>
        <dbReference type="ARBA" id="ARBA00022840"/>
    </source>
</evidence>
<dbReference type="Gene3D" id="3.40.50.300">
    <property type="entry name" value="P-loop containing nucleotide triphosphate hydrolases"/>
    <property type="match status" value="1"/>
</dbReference>
<evidence type="ECO:0000256" key="5">
    <source>
        <dbReference type="ARBA" id="ARBA00023163"/>
    </source>
</evidence>
<dbReference type="PANTHER" id="PTHR32071:SF120">
    <property type="entry name" value="TRANSCRIPTIONAL REGULATOR-RELATED"/>
    <property type="match status" value="1"/>
</dbReference>
<accession>A1WV02</accession>
<dbReference type="Pfam" id="PF00158">
    <property type="entry name" value="Sigma54_activat"/>
    <property type="match status" value="1"/>
</dbReference>
<feature type="domain" description="Sigma-54 factor interaction" evidence="6">
    <location>
        <begin position="151"/>
        <end position="380"/>
    </location>
</feature>
<dbReference type="STRING" id="349124.Hhal_0732"/>
<dbReference type="InterPro" id="IPR058031">
    <property type="entry name" value="AAA_lid_NorR"/>
</dbReference>
<keyword evidence="3" id="KW-0805">Transcription regulation</keyword>
<dbReference type="HOGENOM" id="CLU_000445_0_6_6"/>
<dbReference type="GO" id="GO:0005524">
    <property type="term" value="F:ATP binding"/>
    <property type="evidence" value="ECO:0007669"/>
    <property type="project" value="UniProtKB-KW"/>
</dbReference>
<dbReference type="Pfam" id="PF20161">
    <property type="entry name" value="VpsR"/>
    <property type="match status" value="1"/>
</dbReference>
<evidence type="ECO:0000259" key="6">
    <source>
        <dbReference type="PROSITE" id="PS50045"/>
    </source>
</evidence>
<keyword evidence="1" id="KW-0547">Nucleotide-binding</keyword>
<dbReference type="InterPro" id="IPR009057">
    <property type="entry name" value="Homeodomain-like_sf"/>
</dbReference>